<evidence type="ECO:0000313" key="2">
    <source>
        <dbReference type="Proteomes" id="UP000276133"/>
    </source>
</evidence>
<dbReference type="Proteomes" id="UP000276133">
    <property type="component" value="Unassembled WGS sequence"/>
</dbReference>
<dbReference type="AlphaFoldDB" id="A0A3M7PKK3"/>
<evidence type="ECO:0000313" key="1">
    <source>
        <dbReference type="EMBL" id="RMZ99641.1"/>
    </source>
</evidence>
<comment type="caution">
    <text evidence="1">The sequence shown here is derived from an EMBL/GenBank/DDBJ whole genome shotgun (WGS) entry which is preliminary data.</text>
</comment>
<protein>
    <submittedName>
        <fullName evidence="1">Uncharacterized protein</fullName>
    </submittedName>
</protein>
<name>A0A3M7PKK3_BRAPC</name>
<gene>
    <name evidence="1" type="ORF">BpHYR1_021169</name>
</gene>
<proteinExistence type="predicted"/>
<keyword evidence="2" id="KW-1185">Reference proteome</keyword>
<accession>A0A3M7PKK3</accession>
<sequence length="70" mass="8488">MFLILKSYFLYLEKIRFEYLTSYLFHMIAIDKQTLSNVWFKNPSSKPTENQQKIIFSENVESKKLQSFLE</sequence>
<reference evidence="1 2" key="1">
    <citation type="journal article" date="2018" name="Sci. Rep.">
        <title>Genomic signatures of local adaptation to the degree of environmental predictability in rotifers.</title>
        <authorList>
            <person name="Franch-Gras L."/>
            <person name="Hahn C."/>
            <person name="Garcia-Roger E.M."/>
            <person name="Carmona M.J."/>
            <person name="Serra M."/>
            <person name="Gomez A."/>
        </authorList>
    </citation>
    <scope>NUCLEOTIDE SEQUENCE [LARGE SCALE GENOMIC DNA]</scope>
    <source>
        <strain evidence="1">HYR1</strain>
    </source>
</reference>
<organism evidence="1 2">
    <name type="scientific">Brachionus plicatilis</name>
    <name type="common">Marine rotifer</name>
    <name type="synonym">Brachionus muelleri</name>
    <dbReference type="NCBI Taxonomy" id="10195"/>
    <lineage>
        <taxon>Eukaryota</taxon>
        <taxon>Metazoa</taxon>
        <taxon>Spiralia</taxon>
        <taxon>Gnathifera</taxon>
        <taxon>Rotifera</taxon>
        <taxon>Eurotatoria</taxon>
        <taxon>Monogononta</taxon>
        <taxon>Pseudotrocha</taxon>
        <taxon>Ploima</taxon>
        <taxon>Brachionidae</taxon>
        <taxon>Brachionus</taxon>
    </lineage>
</organism>
<dbReference type="EMBL" id="REGN01010128">
    <property type="protein sequence ID" value="RMZ99641.1"/>
    <property type="molecule type" value="Genomic_DNA"/>
</dbReference>